<evidence type="ECO:0000259" key="1">
    <source>
        <dbReference type="Pfam" id="PF09588"/>
    </source>
</evidence>
<keyword evidence="3" id="KW-1185">Reference proteome</keyword>
<dbReference type="InterPro" id="IPR011604">
    <property type="entry name" value="PDDEXK-like_dom_sf"/>
</dbReference>
<dbReference type="Gene3D" id="3.90.320.10">
    <property type="match status" value="1"/>
</dbReference>
<dbReference type="PANTHER" id="PTHR46609">
    <property type="entry name" value="EXONUCLEASE, PHAGE-TYPE/RECB, C-TERMINAL DOMAIN-CONTAINING PROTEIN"/>
    <property type="match status" value="1"/>
</dbReference>
<name>A0AAV0XKX6_9HEMI</name>
<dbReference type="InterPro" id="IPR019080">
    <property type="entry name" value="YqaJ_viral_recombinase"/>
</dbReference>
<dbReference type="InterPro" id="IPR011335">
    <property type="entry name" value="Restrct_endonuc-II-like"/>
</dbReference>
<dbReference type="AlphaFoldDB" id="A0AAV0XKX6"/>
<dbReference type="GO" id="GO:0006281">
    <property type="term" value="P:DNA repair"/>
    <property type="evidence" value="ECO:0007669"/>
    <property type="project" value="UniProtKB-ARBA"/>
</dbReference>
<evidence type="ECO:0000313" key="2">
    <source>
        <dbReference type="EMBL" id="CAI6368061.1"/>
    </source>
</evidence>
<dbReference type="InterPro" id="IPR051703">
    <property type="entry name" value="NF-kappa-B_Signaling_Reg"/>
</dbReference>
<feature type="domain" description="YqaJ viral recombinase" evidence="1">
    <location>
        <begin position="250"/>
        <end position="396"/>
    </location>
</feature>
<reference evidence="2 3" key="1">
    <citation type="submission" date="2023-01" db="EMBL/GenBank/DDBJ databases">
        <authorList>
            <person name="Whitehead M."/>
        </authorList>
    </citation>
    <scope>NUCLEOTIDE SEQUENCE [LARGE SCALE GENOMIC DNA]</scope>
</reference>
<gene>
    <name evidence="2" type="ORF">MEUPH1_LOCUS22465</name>
</gene>
<dbReference type="SUPFAM" id="SSF52980">
    <property type="entry name" value="Restriction endonuclease-like"/>
    <property type="match status" value="1"/>
</dbReference>
<protein>
    <recommendedName>
        <fullName evidence="1">YqaJ viral recombinase domain-containing protein</fullName>
    </recommendedName>
</protein>
<dbReference type="PANTHER" id="PTHR46609:SF8">
    <property type="entry name" value="YQAJ VIRAL RECOMBINASE DOMAIN-CONTAINING PROTEIN"/>
    <property type="match status" value="1"/>
</dbReference>
<organism evidence="2 3">
    <name type="scientific">Macrosiphum euphorbiae</name>
    <name type="common">potato aphid</name>
    <dbReference type="NCBI Taxonomy" id="13131"/>
    <lineage>
        <taxon>Eukaryota</taxon>
        <taxon>Metazoa</taxon>
        <taxon>Ecdysozoa</taxon>
        <taxon>Arthropoda</taxon>
        <taxon>Hexapoda</taxon>
        <taxon>Insecta</taxon>
        <taxon>Pterygota</taxon>
        <taxon>Neoptera</taxon>
        <taxon>Paraneoptera</taxon>
        <taxon>Hemiptera</taxon>
        <taxon>Sternorrhyncha</taxon>
        <taxon>Aphidomorpha</taxon>
        <taxon>Aphidoidea</taxon>
        <taxon>Aphididae</taxon>
        <taxon>Macrosiphini</taxon>
        <taxon>Macrosiphum</taxon>
    </lineage>
</organism>
<proteinExistence type="predicted"/>
<dbReference type="CDD" id="cd22343">
    <property type="entry name" value="PDDEXK_lambda_exonuclease-like"/>
    <property type="match status" value="1"/>
</dbReference>
<comment type="caution">
    <text evidence="2">The sequence shown here is derived from an EMBL/GenBank/DDBJ whole genome shotgun (WGS) entry which is preliminary data.</text>
</comment>
<dbReference type="Proteomes" id="UP001160148">
    <property type="component" value="Unassembled WGS sequence"/>
</dbReference>
<dbReference type="EMBL" id="CARXXK010000005">
    <property type="protein sequence ID" value="CAI6368061.1"/>
    <property type="molecule type" value="Genomic_DNA"/>
</dbReference>
<sequence>MLKERRLKLRSGITYAIKYRSKLDVPLNYKITLLREDIENGPYHVFGSHDKCANYFCDGPKPGERNIISEMENCGLWQDILGARNLVAHHSDSLIHFVNNNCVESYNSVVAKFIGGKRVNYSFRGSYQARCDTAVNAFNLGPSYISHFHKKATFHSPGLFTKKYIKRIQKKKNDIKRRKLNQPGYKIKKNIFPHGPDEDYGAVEQPSEIVDMPIEKYGIKKTEFLKKLKLTHEEIKLLERSTINQSQSDEWRRQRKMRLTASNFGKVAKLRSTTSRENTVKFILYDLFRGNAATKYGIQNEPLAKNNLESKLGTAILPCGLFVDNDLPFLAASPDGLISYDSIVEIKCPSSIKDYTPEEAFHEKKLKCMTYNDGNLQLKTSHAYFYQIQGQLHITNSKFCYFCIWTPKGLIVEKIERDDKFWMDIEPKLKKFYMECLLPEIIDSRLDRGLPLRTGL</sequence>
<evidence type="ECO:0000313" key="3">
    <source>
        <dbReference type="Proteomes" id="UP001160148"/>
    </source>
</evidence>
<dbReference type="Pfam" id="PF09588">
    <property type="entry name" value="YqaJ"/>
    <property type="match status" value="1"/>
</dbReference>
<accession>A0AAV0XKX6</accession>